<evidence type="ECO:0000313" key="2">
    <source>
        <dbReference type="EMBL" id="MCM6778505.1"/>
    </source>
</evidence>
<sequence>MVEMSEAERLQDLRRRAAAAGVPGSAEMTPDELREALGKMAKGADAETAKREAVEQ</sequence>
<name>A0A9X2EDU8_9NOCA</name>
<evidence type="ECO:0000256" key="1">
    <source>
        <dbReference type="SAM" id="MobiDB-lite"/>
    </source>
</evidence>
<protein>
    <submittedName>
        <fullName evidence="2">Uncharacterized protein</fullName>
    </submittedName>
</protein>
<accession>A0A9X2EDU8</accession>
<keyword evidence="3" id="KW-1185">Reference proteome</keyword>
<feature type="compositionally biased region" description="Basic and acidic residues" evidence="1">
    <location>
        <begin position="31"/>
        <end position="56"/>
    </location>
</feature>
<dbReference type="AlphaFoldDB" id="A0A9X2EDU8"/>
<organism evidence="2 3">
    <name type="scientific">Nocardia pulmonis</name>
    <dbReference type="NCBI Taxonomy" id="2951408"/>
    <lineage>
        <taxon>Bacteria</taxon>
        <taxon>Bacillati</taxon>
        <taxon>Actinomycetota</taxon>
        <taxon>Actinomycetes</taxon>
        <taxon>Mycobacteriales</taxon>
        <taxon>Nocardiaceae</taxon>
        <taxon>Nocardia</taxon>
    </lineage>
</organism>
<dbReference type="EMBL" id="JAMRXG010000023">
    <property type="protein sequence ID" value="MCM6778505.1"/>
    <property type="molecule type" value="Genomic_DNA"/>
</dbReference>
<dbReference type="Proteomes" id="UP001139157">
    <property type="component" value="Unassembled WGS sequence"/>
</dbReference>
<comment type="caution">
    <text evidence="2">The sequence shown here is derived from an EMBL/GenBank/DDBJ whole genome shotgun (WGS) entry which is preliminary data.</text>
</comment>
<feature type="region of interest" description="Disordered" evidence="1">
    <location>
        <begin position="15"/>
        <end position="56"/>
    </location>
</feature>
<proteinExistence type="predicted"/>
<dbReference type="RefSeq" id="WP_251918014.1">
    <property type="nucleotide sequence ID" value="NZ_JAMRXG010000023.1"/>
</dbReference>
<evidence type="ECO:0000313" key="3">
    <source>
        <dbReference type="Proteomes" id="UP001139157"/>
    </source>
</evidence>
<gene>
    <name evidence="2" type="ORF">NDR86_33950</name>
</gene>
<reference evidence="2" key="1">
    <citation type="submission" date="2022-06" db="EMBL/GenBank/DDBJ databases">
        <title>Novel species in genus nocardia.</title>
        <authorList>
            <person name="Li F."/>
        </authorList>
    </citation>
    <scope>NUCLEOTIDE SEQUENCE</scope>
    <source>
        <strain evidence="2">CDC141</strain>
    </source>
</reference>